<evidence type="ECO:0000313" key="1">
    <source>
        <dbReference type="EMBL" id="EXJ16726.1"/>
    </source>
</evidence>
<evidence type="ECO:0000313" key="2">
    <source>
        <dbReference type="Proteomes" id="UP000019460"/>
    </source>
</evidence>
<reference evidence="1 2" key="1">
    <citation type="submission" date="2012-11" db="EMBL/GenBank/DDBJ databases">
        <title>Genome assembly of Thiorhodococcus sp. AK35.</title>
        <authorList>
            <person name="Nupur N."/>
            <person name="Khatri I."/>
            <person name="Subramanian S."/>
            <person name="Pinnaka A."/>
        </authorList>
    </citation>
    <scope>NUCLEOTIDE SEQUENCE [LARGE SCALE GENOMIC DNA]</scope>
    <source>
        <strain evidence="1 2">AK35</strain>
    </source>
</reference>
<gene>
    <name evidence="1" type="ORF">D779_3403</name>
</gene>
<comment type="caution">
    <text evidence="1">The sequence shown here is derived from an EMBL/GenBank/DDBJ whole genome shotgun (WGS) entry which is preliminary data.</text>
</comment>
<dbReference type="EMBL" id="AONC01000006">
    <property type="protein sequence ID" value="EXJ16726.1"/>
    <property type="molecule type" value="Genomic_DNA"/>
</dbReference>
<accession>W9VI78</accession>
<organism evidence="1 2">
    <name type="scientific">Imhoffiella purpurea</name>
    <dbReference type="NCBI Taxonomy" id="1249627"/>
    <lineage>
        <taxon>Bacteria</taxon>
        <taxon>Pseudomonadati</taxon>
        <taxon>Pseudomonadota</taxon>
        <taxon>Gammaproteobacteria</taxon>
        <taxon>Chromatiales</taxon>
        <taxon>Chromatiaceae</taxon>
        <taxon>Imhoffiella</taxon>
    </lineage>
</organism>
<dbReference type="Proteomes" id="UP000019460">
    <property type="component" value="Unassembled WGS sequence"/>
</dbReference>
<dbReference type="AlphaFoldDB" id="W9VI78"/>
<name>W9VI78_9GAMM</name>
<keyword evidence="2" id="KW-1185">Reference proteome</keyword>
<dbReference type="STRING" id="1249627.D779_3403"/>
<sequence>MLLGRRTAVSAPWLGDGVRDASPTLPANVHGGRPTRYLLDRRASVVPLCTFGQVTVRVRGGRDVHHASHSTQERL</sequence>
<protein>
    <submittedName>
        <fullName evidence="1">Uncharacterized protein</fullName>
    </submittedName>
</protein>
<proteinExistence type="predicted"/>